<feature type="compositionally biased region" description="Basic and acidic residues" evidence="1">
    <location>
        <begin position="464"/>
        <end position="475"/>
    </location>
</feature>
<dbReference type="InterPro" id="IPR006477">
    <property type="entry name" value="Yir_bir_cir"/>
</dbReference>
<evidence type="ECO:0008006" key="5">
    <source>
        <dbReference type="Google" id="ProtNLM"/>
    </source>
</evidence>
<dbReference type="Proteomes" id="UP000030681">
    <property type="component" value="Unassembled WGS sequence"/>
</dbReference>
<accession>A0A081I9N3</accession>
<keyword evidence="2" id="KW-0812">Transmembrane</keyword>
<feature type="compositionally biased region" description="Polar residues" evidence="1">
    <location>
        <begin position="364"/>
        <end position="378"/>
    </location>
</feature>
<feature type="region of interest" description="Disordered" evidence="1">
    <location>
        <begin position="279"/>
        <end position="391"/>
    </location>
</feature>
<sequence length="660" mass="76079">MDMKSCNTFREIDALFIDYETNEDEFNTEDGLYNKYCPIKNGYKICETDSEKLSVISRHAYVELMQNDQVEIDSENDLSADFLVMALSDRLYKLSNNPNLSLKDAFEKYLGNHIGNFNYWSILRNKQYFIGSNIGIMNGFYFLFHQICETINRYNEPSVQEYQYIRDIAQCYIIYETLYKFVNHCGPYLQLLNHLKTIYDEFKKSVIKDQNFEQILHSKLIELSPIDTIKFGYEFESPECKQVSKKLEQNISRIVNKPQEEQDEQDEQEEFSGLIELLRSDDAEDGDDTVDDEDGGDLQNNPQPTPPVLSMPHEAQKQVQEKSPNIKIESSGSQHQQDHQSSKIEDPSIKNDNELKDNPKDLDNTSTDIDTQDGSSIDTKTKQDNIDTPRSLKDNKYAFDLTILKEYGNSVITRIGKYRESITNSFNDIRTHLYDYTWSTLNQVYSNFSDYYKNLNIMEYFKKETDSKEEKKTEGSKNTSPSSGNGLEPTPSLSDGEKKESQNIQTQMQDDQTNSGPEKTLDPTHGKQSQPSVSSSSKTFSIETGSKDPESNVEDKTPQLVNSIDISKGYKRPEIVITVILIPIILLIVYKYLSSGWRKEMKRKKNMKKVINSIVGKRPVQIIICSSSHKKRTKKSINSKIRFFGIINLINNFYFGINIP</sequence>
<feature type="compositionally biased region" description="Polar residues" evidence="1">
    <location>
        <begin position="502"/>
        <end position="517"/>
    </location>
</feature>
<evidence type="ECO:0000256" key="2">
    <source>
        <dbReference type="SAM" id="Phobius"/>
    </source>
</evidence>
<dbReference type="AlphaFoldDB" id="A0A081I9N3"/>
<feature type="region of interest" description="Disordered" evidence="1">
    <location>
        <begin position="464"/>
        <end position="556"/>
    </location>
</feature>
<feature type="compositionally biased region" description="Basic and acidic residues" evidence="1">
    <location>
        <begin position="545"/>
        <end position="556"/>
    </location>
</feature>
<evidence type="ECO:0000256" key="1">
    <source>
        <dbReference type="SAM" id="MobiDB-lite"/>
    </source>
</evidence>
<protein>
    <recommendedName>
        <fullName evidence="5">PIR protein CIR protein</fullName>
    </recommendedName>
</protein>
<dbReference type="Pfam" id="PF06022">
    <property type="entry name" value="Cir_Bir_Yir"/>
    <property type="match status" value="1"/>
</dbReference>
<evidence type="ECO:0000313" key="4">
    <source>
        <dbReference type="Proteomes" id="UP000030681"/>
    </source>
</evidence>
<keyword evidence="2" id="KW-1133">Transmembrane helix</keyword>
<feature type="transmembrane region" description="Helical" evidence="2">
    <location>
        <begin position="575"/>
        <end position="593"/>
    </location>
</feature>
<feature type="transmembrane region" description="Helical" evidence="2">
    <location>
        <begin position="641"/>
        <end position="659"/>
    </location>
</feature>
<reference evidence="3 4" key="1">
    <citation type="submission" date="2013-02" db="EMBL/GenBank/DDBJ databases">
        <title>The Genome Sequence of Plasmodium vinckei vinckei.</title>
        <authorList>
            <consortium name="The Broad Institute Genome Sequencing Platform"/>
            <consortium name="The Broad Institute Genome Sequencing Center for Infectious Disease"/>
            <person name="Neafsey D."/>
            <person name="Cheeseman I."/>
            <person name="Volkman S."/>
            <person name="Adams J."/>
            <person name="Walker B."/>
            <person name="Young S.K."/>
            <person name="Zeng Q."/>
            <person name="Gargeya S."/>
            <person name="Fitzgerald M."/>
            <person name="Haas B."/>
            <person name="Abouelleil A."/>
            <person name="Alvarado L."/>
            <person name="Arachchi H.M."/>
            <person name="Berlin A.M."/>
            <person name="Chapman S.B."/>
            <person name="Dewar J."/>
            <person name="Goldberg J."/>
            <person name="Griggs A."/>
            <person name="Gujja S."/>
            <person name="Hansen M."/>
            <person name="Howarth C."/>
            <person name="Imamovic A."/>
            <person name="Larimer J."/>
            <person name="McCowan C."/>
            <person name="Murphy C."/>
            <person name="Neiman D."/>
            <person name="Pearson M."/>
            <person name="Priest M."/>
            <person name="Roberts A."/>
            <person name="Saif S."/>
            <person name="Shea T."/>
            <person name="Sisk P."/>
            <person name="Sykes S."/>
            <person name="Wortman J."/>
            <person name="Nusbaum C."/>
            <person name="Birren B."/>
        </authorList>
    </citation>
    <scope>NUCLEOTIDE SEQUENCE [LARGE SCALE GENOMIC DNA]</scope>
    <source>
        <strain evidence="4">vinckei</strain>
    </source>
</reference>
<proteinExistence type="predicted"/>
<name>A0A081I9N3_PLAVN</name>
<organism evidence="3 4">
    <name type="scientific">Plasmodium vinckei vinckei</name>
    <dbReference type="NCBI Taxonomy" id="54757"/>
    <lineage>
        <taxon>Eukaryota</taxon>
        <taxon>Sar</taxon>
        <taxon>Alveolata</taxon>
        <taxon>Apicomplexa</taxon>
        <taxon>Aconoidasida</taxon>
        <taxon>Haemosporida</taxon>
        <taxon>Plasmodiidae</taxon>
        <taxon>Plasmodium</taxon>
        <taxon>Plasmodium (Vinckeia)</taxon>
    </lineage>
</organism>
<dbReference type="EMBL" id="KL446957">
    <property type="protein sequence ID" value="KEG00391.1"/>
    <property type="molecule type" value="Genomic_DNA"/>
</dbReference>
<evidence type="ECO:0000313" key="3">
    <source>
        <dbReference type="EMBL" id="KEG00391.1"/>
    </source>
</evidence>
<feature type="compositionally biased region" description="Basic and acidic residues" evidence="1">
    <location>
        <begin position="379"/>
        <end position="391"/>
    </location>
</feature>
<gene>
    <name evidence="3" type="ORF">YYE_04902</name>
</gene>
<keyword evidence="2" id="KW-0472">Membrane</keyword>
<feature type="compositionally biased region" description="Low complexity" evidence="1">
    <location>
        <begin position="529"/>
        <end position="544"/>
    </location>
</feature>
<feature type="compositionally biased region" description="Basic and acidic residues" evidence="1">
    <location>
        <begin position="336"/>
        <end position="363"/>
    </location>
</feature>
<feature type="compositionally biased region" description="Acidic residues" evidence="1">
    <location>
        <begin position="282"/>
        <end position="296"/>
    </location>
</feature>